<gene>
    <name evidence="1" type="ORF">CVT25_002055</name>
</gene>
<comment type="caution">
    <text evidence="1">The sequence shown here is derived from an EMBL/GenBank/DDBJ whole genome shotgun (WGS) entry which is preliminary data.</text>
</comment>
<protein>
    <submittedName>
        <fullName evidence="1">Uncharacterized protein</fullName>
    </submittedName>
</protein>
<name>A0A409X984_PSICY</name>
<accession>A0A409X984</accession>
<dbReference type="EMBL" id="NHYD01002307">
    <property type="protein sequence ID" value="PPQ87305.1"/>
    <property type="molecule type" value="Genomic_DNA"/>
</dbReference>
<evidence type="ECO:0000313" key="1">
    <source>
        <dbReference type="EMBL" id="PPQ87305.1"/>
    </source>
</evidence>
<keyword evidence="2" id="KW-1185">Reference proteome</keyword>
<evidence type="ECO:0000313" key="2">
    <source>
        <dbReference type="Proteomes" id="UP000283269"/>
    </source>
</evidence>
<sequence>MRKDDEGSRVLFIVDAATNDPAILINNFDLQTTPARLITPPHPSASMSGRAGGLDWGCEAWVPAKIAVSPVSAEQCHGRLVCEMPEIRAQPFLPSVFAPTLSRTFHAGISQHSPCSYCNITAPSKISMTSFTLTAINTSVWGVVDPLKSCISVLFKSQPFSAVILPRNSTVRGGDDFLFVSSGA</sequence>
<dbReference type="Proteomes" id="UP000283269">
    <property type="component" value="Unassembled WGS sequence"/>
</dbReference>
<organism evidence="1 2">
    <name type="scientific">Psilocybe cyanescens</name>
    <dbReference type="NCBI Taxonomy" id="93625"/>
    <lineage>
        <taxon>Eukaryota</taxon>
        <taxon>Fungi</taxon>
        <taxon>Dikarya</taxon>
        <taxon>Basidiomycota</taxon>
        <taxon>Agaricomycotina</taxon>
        <taxon>Agaricomycetes</taxon>
        <taxon>Agaricomycetidae</taxon>
        <taxon>Agaricales</taxon>
        <taxon>Agaricineae</taxon>
        <taxon>Strophariaceae</taxon>
        <taxon>Psilocybe</taxon>
    </lineage>
</organism>
<reference evidence="1 2" key="1">
    <citation type="journal article" date="2018" name="Evol. Lett.">
        <title>Horizontal gene cluster transfer increased hallucinogenic mushroom diversity.</title>
        <authorList>
            <person name="Reynolds H.T."/>
            <person name="Vijayakumar V."/>
            <person name="Gluck-Thaler E."/>
            <person name="Korotkin H.B."/>
            <person name="Matheny P.B."/>
            <person name="Slot J.C."/>
        </authorList>
    </citation>
    <scope>NUCLEOTIDE SEQUENCE [LARGE SCALE GENOMIC DNA]</scope>
    <source>
        <strain evidence="1 2">2631</strain>
    </source>
</reference>
<dbReference type="InParanoid" id="A0A409X984"/>
<proteinExistence type="predicted"/>
<dbReference type="AlphaFoldDB" id="A0A409X984"/>